<sequence>MAEEPGGAEHIADPFRVGDWFVEPSALRISHNREERRLEPKVMALLVFFAQTPGRTRMREELEDKLWPGVTVGYDALASAVSKLRSALGDDPSSPSFVETIPKVGYRMVAPVTPAGVMSPAAGSSGNRKPWLWVTALFSVAVLAAWLGLASGLMTFLLGAERVTVKPSIAVLPLVNYTNDPAQTVWSDALAAEIIADLSHFSDFFVVASNSSFSYRDRTEDIRQVGQDLGVRYVIEGGFWRSEAGFRVTARLIETDSGTHVWAKKFSAPASGLHTLPAEVTQEIVSTLGGRIDARELERISDSDISSPEAYELVQMGRVEWLKWTAGANAKAEQLYNRAIELDPDYASAYRSLAWVHINEHRYGWNRPRDSALASAHVAVARAIELAPFDYRVLWTRATVRMRSGDLESALADFRRALELNPNAADVMADMAVPLVYAGEAQEAVTQVQQAIRRNPLHPYWYDWNLAWAYYFAGDPDAGLTAFERMSYVPERALLTRAAIYQRLGRSSEAQADAANFLKATPSHTLEDEAEALSPLRDAAMQSLWLDDLRAAGIPE</sequence>
<evidence type="ECO:0000256" key="3">
    <source>
        <dbReference type="ARBA" id="ARBA00023125"/>
    </source>
</evidence>
<evidence type="ECO:0000256" key="6">
    <source>
        <dbReference type="SAM" id="Phobius"/>
    </source>
</evidence>
<evidence type="ECO:0000256" key="4">
    <source>
        <dbReference type="PROSITE-ProRule" id="PRU00339"/>
    </source>
</evidence>
<accession>A0ABT2XC70</accession>
<dbReference type="InterPro" id="IPR050498">
    <property type="entry name" value="Ycf3"/>
</dbReference>
<keyword evidence="2 4" id="KW-0802">TPR repeat</keyword>
<reference evidence="8 9" key="1">
    <citation type="submission" date="2022-10" db="EMBL/GenBank/DDBJ databases">
        <title>Defluviimonas sp. nov., isolated from ocean surface sediments.</title>
        <authorList>
            <person name="He W."/>
            <person name="Wang L."/>
            <person name="Zhang D.-F."/>
        </authorList>
    </citation>
    <scope>NUCLEOTIDE SEQUENCE [LARGE SCALE GENOMIC DNA]</scope>
    <source>
        <strain evidence="8 9">WL0024</strain>
    </source>
</reference>
<dbReference type="Gene3D" id="3.40.50.10070">
    <property type="entry name" value="TolB, N-terminal domain"/>
    <property type="match status" value="1"/>
</dbReference>
<dbReference type="Gene3D" id="1.25.40.10">
    <property type="entry name" value="Tetratricopeptide repeat domain"/>
    <property type="match status" value="1"/>
</dbReference>
<keyword evidence="9" id="KW-1185">Reference proteome</keyword>
<dbReference type="PROSITE" id="PS50005">
    <property type="entry name" value="TPR"/>
    <property type="match status" value="1"/>
</dbReference>
<dbReference type="InterPro" id="IPR036388">
    <property type="entry name" value="WH-like_DNA-bd_sf"/>
</dbReference>
<keyword evidence="6" id="KW-0812">Transmembrane</keyword>
<name>A0ABT2XC70_9RHOB</name>
<dbReference type="InterPro" id="IPR001867">
    <property type="entry name" value="OmpR/PhoB-type_DNA-bd"/>
</dbReference>
<dbReference type="Pfam" id="PF00486">
    <property type="entry name" value="Trans_reg_C"/>
    <property type="match status" value="1"/>
</dbReference>
<evidence type="ECO:0000256" key="2">
    <source>
        <dbReference type="ARBA" id="ARBA00022803"/>
    </source>
</evidence>
<comment type="caution">
    <text evidence="8">The sequence shown here is derived from an EMBL/GenBank/DDBJ whole genome shotgun (WGS) entry which is preliminary data.</text>
</comment>
<evidence type="ECO:0000259" key="7">
    <source>
        <dbReference type="PROSITE" id="PS51755"/>
    </source>
</evidence>
<dbReference type="SUPFAM" id="SSF48452">
    <property type="entry name" value="TPR-like"/>
    <property type="match status" value="1"/>
</dbReference>
<keyword evidence="6" id="KW-0472">Membrane</keyword>
<dbReference type="RefSeq" id="WP_263340972.1">
    <property type="nucleotide sequence ID" value="NZ_JAOVQO010000052.1"/>
</dbReference>
<gene>
    <name evidence="8" type="ORF">OEZ60_21990</name>
</gene>
<dbReference type="EMBL" id="JAOVQO010000052">
    <property type="protein sequence ID" value="MCU9850642.1"/>
    <property type="molecule type" value="Genomic_DNA"/>
</dbReference>
<evidence type="ECO:0000313" key="9">
    <source>
        <dbReference type="Proteomes" id="UP001209535"/>
    </source>
</evidence>
<dbReference type="SMART" id="SM00028">
    <property type="entry name" value="TPR"/>
    <property type="match status" value="4"/>
</dbReference>
<dbReference type="PROSITE" id="PS51755">
    <property type="entry name" value="OMPR_PHOB"/>
    <property type="match status" value="1"/>
</dbReference>
<dbReference type="InterPro" id="IPR016032">
    <property type="entry name" value="Sig_transdc_resp-reg_C-effctor"/>
</dbReference>
<dbReference type="Pfam" id="PF14559">
    <property type="entry name" value="TPR_19"/>
    <property type="match status" value="1"/>
</dbReference>
<keyword evidence="3 5" id="KW-0238">DNA-binding</keyword>
<keyword evidence="1" id="KW-0677">Repeat</keyword>
<feature type="DNA-binding region" description="OmpR/PhoB-type" evidence="5">
    <location>
        <begin position="12"/>
        <end position="110"/>
    </location>
</feature>
<dbReference type="PANTHER" id="PTHR44858:SF1">
    <property type="entry name" value="UDP-N-ACETYLGLUCOSAMINE--PEPTIDE N-ACETYLGLUCOSAMINYLTRANSFERASE SPINDLY-RELATED"/>
    <property type="match status" value="1"/>
</dbReference>
<dbReference type="Gene3D" id="1.10.10.10">
    <property type="entry name" value="Winged helix-like DNA-binding domain superfamily/Winged helix DNA-binding domain"/>
    <property type="match status" value="1"/>
</dbReference>
<proteinExistence type="predicted"/>
<dbReference type="CDD" id="cd00383">
    <property type="entry name" value="trans_reg_C"/>
    <property type="match status" value="1"/>
</dbReference>
<feature type="repeat" description="TPR" evidence="4">
    <location>
        <begin position="391"/>
        <end position="424"/>
    </location>
</feature>
<evidence type="ECO:0000256" key="5">
    <source>
        <dbReference type="PROSITE-ProRule" id="PRU01091"/>
    </source>
</evidence>
<evidence type="ECO:0000256" key="1">
    <source>
        <dbReference type="ARBA" id="ARBA00022737"/>
    </source>
</evidence>
<evidence type="ECO:0000313" key="8">
    <source>
        <dbReference type="EMBL" id="MCU9850642.1"/>
    </source>
</evidence>
<dbReference type="Proteomes" id="UP001209535">
    <property type="component" value="Unassembled WGS sequence"/>
</dbReference>
<organism evidence="8 9">
    <name type="scientific">Albidovulum salinarum</name>
    <dbReference type="NCBI Taxonomy" id="2984153"/>
    <lineage>
        <taxon>Bacteria</taxon>
        <taxon>Pseudomonadati</taxon>
        <taxon>Pseudomonadota</taxon>
        <taxon>Alphaproteobacteria</taxon>
        <taxon>Rhodobacterales</taxon>
        <taxon>Paracoccaceae</taxon>
        <taxon>Albidovulum</taxon>
    </lineage>
</organism>
<dbReference type="SMART" id="SM00862">
    <property type="entry name" value="Trans_reg_C"/>
    <property type="match status" value="1"/>
</dbReference>
<feature type="domain" description="OmpR/PhoB-type" evidence="7">
    <location>
        <begin position="12"/>
        <end position="110"/>
    </location>
</feature>
<dbReference type="InterPro" id="IPR019734">
    <property type="entry name" value="TPR_rpt"/>
</dbReference>
<protein>
    <submittedName>
        <fullName evidence="8">Tetratricopeptide repeat protein</fullName>
    </submittedName>
</protein>
<dbReference type="InterPro" id="IPR011990">
    <property type="entry name" value="TPR-like_helical_dom_sf"/>
</dbReference>
<feature type="transmembrane region" description="Helical" evidence="6">
    <location>
        <begin position="131"/>
        <end position="158"/>
    </location>
</feature>
<dbReference type="PANTHER" id="PTHR44858">
    <property type="entry name" value="TETRATRICOPEPTIDE REPEAT PROTEIN 6"/>
    <property type="match status" value="1"/>
</dbReference>
<keyword evidence="6" id="KW-1133">Transmembrane helix</keyword>
<dbReference type="SUPFAM" id="SSF46894">
    <property type="entry name" value="C-terminal effector domain of the bipartite response regulators"/>
    <property type="match status" value="1"/>
</dbReference>